<dbReference type="AlphaFoldDB" id="A0A0A9ETG1"/>
<reference evidence="2" key="2">
    <citation type="journal article" date="2015" name="Data Brief">
        <title>Shoot transcriptome of the giant reed, Arundo donax.</title>
        <authorList>
            <person name="Barrero R.A."/>
            <person name="Guerrero F.D."/>
            <person name="Moolhuijzen P."/>
            <person name="Goolsby J.A."/>
            <person name="Tidwell J."/>
            <person name="Bellgard S.E."/>
            <person name="Bellgard M.I."/>
        </authorList>
    </citation>
    <scope>NUCLEOTIDE SEQUENCE</scope>
    <source>
        <tissue evidence="2">Shoot tissue taken approximately 20 cm above the soil surface</tissue>
    </source>
</reference>
<name>A0A0A9ETG1_ARUDO</name>
<keyword evidence="1" id="KW-0472">Membrane</keyword>
<proteinExistence type="predicted"/>
<keyword evidence="1" id="KW-0812">Transmembrane</keyword>
<keyword evidence="1" id="KW-1133">Transmembrane helix</keyword>
<sequence length="44" mass="4912">MASLHTTEEIVLGLTVLGCRCFVIISCHCNPLFLVSFFDSFFSL</sequence>
<accession>A0A0A9ETG1</accession>
<reference evidence="2" key="1">
    <citation type="submission" date="2014-09" db="EMBL/GenBank/DDBJ databases">
        <authorList>
            <person name="Magalhaes I.L.F."/>
            <person name="Oliveira U."/>
            <person name="Santos F.R."/>
            <person name="Vidigal T.H.D.A."/>
            <person name="Brescovit A.D."/>
            <person name="Santos A.J."/>
        </authorList>
    </citation>
    <scope>NUCLEOTIDE SEQUENCE</scope>
    <source>
        <tissue evidence="2">Shoot tissue taken approximately 20 cm above the soil surface</tissue>
    </source>
</reference>
<dbReference type="EMBL" id="GBRH01198578">
    <property type="protein sequence ID" value="JAD99317.1"/>
    <property type="molecule type" value="Transcribed_RNA"/>
</dbReference>
<evidence type="ECO:0000256" key="1">
    <source>
        <dbReference type="SAM" id="Phobius"/>
    </source>
</evidence>
<protein>
    <submittedName>
        <fullName evidence="2">Uncharacterized protein</fullName>
    </submittedName>
</protein>
<evidence type="ECO:0000313" key="2">
    <source>
        <dbReference type="EMBL" id="JAD99317.1"/>
    </source>
</evidence>
<organism evidence="2">
    <name type="scientific">Arundo donax</name>
    <name type="common">Giant reed</name>
    <name type="synonym">Donax arundinaceus</name>
    <dbReference type="NCBI Taxonomy" id="35708"/>
    <lineage>
        <taxon>Eukaryota</taxon>
        <taxon>Viridiplantae</taxon>
        <taxon>Streptophyta</taxon>
        <taxon>Embryophyta</taxon>
        <taxon>Tracheophyta</taxon>
        <taxon>Spermatophyta</taxon>
        <taxon>Magnoliopsida</taxon>
        <taxon>Liliopsida</taxon>
        <taxon>Poales</taxon>
        <taxon>Poaceae</taxon>
        <taxon>PACMAD clade</taxon>
        <taxon>Arundinoideae</taxon>
        <taxon>Arundineae</taxon>
        <taxon>Arundo</taxon>
    </lineage>
</organism>
<feature type="transmembrane region" description="Helical" evidence="1">
    <location>
        <begin position="12"/>
        <end position="38"/>
    </location>
</feature>